<name>A0AAU7JWV6_9MICO</name>
<dbReference type="AlphaFoldDB" id="A0AAU7JWV6"/>
<reference evidence="2" key="1">
    <citation type="submission" date="2024-05" db="EMBL/GenBank/DDBJ databases">
        <authorList>
            <person name="Kim S."/>
            <person name="Heo J."/>
            <person name="Choi H."/>
            <person name="Choi Y."/>
            <person name="Kwon S.-W."/>
            <person name="Kim Y."/>
        </authorList>
    </citation>
    <scope>NUCLEOTIDE SEQUENCE</scope>
    <source>
        <strain evidence="2">KACC 23699</strain>
    </source>
</reference>
<feature type="transmembrane region" description="Helical" evidence="1">
    <location>
        <begin position="7"/>
        <end position="29"/>
    </location>
</feature>
<keyword evidence="1" id="KW-1133">Transmembrane helix</keyword>
<dbReference type="RefSeq" id="WP_406832288.1">
    <property type="nucleotide sequence ID" value="NZ_CP157483.1"/>
</dbReference>
<gene>
    <name evidence="2" type="ORF">ABEG17_05535</name>
</gene>
<feature type="transmembrane region" description="Helical" evidence="1">
    <location>
        <begin position="41"/>
        <end position="64"/>
    </location>
</feature>
<evidence type="ECO:0000256" key="1">
    <source>
        <dbReference type="SAM" id="Phobius"/>
    </source>
</evidence>
<protein>
    <submittedName>
        <fullName evidence="2">Uncharacterized protein</fullName>
    </submittedName>
</protein>
<evidence type="ECO:0000313" key="2">
    <source>
        <dbReference type="EMBL" id="XBO44805.1"/>
    </source>
</evidence>
<dbReference type="EMBL" id="CP157483">
    <property type="protein sequence ID" value="XBO44805.1"/>
    <property type="molecule type" value="Genomic_DNA"/>
</dbReference>
<keyword evidence="1" id="KW-0472">Membrane</keyword>
<keyword evidence="1" id="KW-0812">Transmembrane</keyword>
<accession>A0AAU7JWV6</accession>
<organism evidence="2">
    <name type="scientific">Pedococcus sp. KACC 23699</name>
    <dbReference type="NCBI Taxonomy" id="3149228"/>
    <lineage>
        <taxon>Bacteria</taxon>
        <taxon>Bacillati</taxon>
        <taxon>Actinomycetota</taxon>
        <taxon>Actinomycetes</taxon>
        <taxon>Micrococcales</taxon>
        <taxon>Intrasporangiaceae</taxon>
        <taxon>Pedococcus</taxon>
    </lineage>
</organism>
<proteinExistence type="predicted"/>
<sequence length="86" mass="9465">MTRRFQLARFASMLMGFALLAGSFFAYSLVSKHIGSDLVRWFAGAASLVVDLWLAYAVNATVVARVDPDGAQRAAVEREREATRRG</sequence>